<dbReference type="InterPro" id="IPR010675">
    <property type="entry name" value="Bin3_C"/>
</dbReference>
<evidence type="ECO:0000256" key="4">
    <source>
        <dbReference type="ARBA" id="ARBA00022691"/>
    </source>
</evidence>
<evidence type="ECO:0000256" key="2">
    <source>
        <dbReference type="ARBA" id="ARBA00022603"/>
    </source>
</evidence>
<dbReference type="GO" id="GO:0032259">
    <property type="term" value="P:methylation"/>
    <property type="evidence" value="ECO:0007669"/>
    <property type="project" value="UniProtKB-KW"/>
</dbReference>
<name>A0A3N4KEC5_9PEZI</name>
<dbReference type="CDD" id="cd02440">
    <property type="entry name" value="AdoMet_MTases"/>
    <property type="match status" value="1"/>
</dbReference>
<evidence type="ECO:0000256" key="7">
    <source>
        <dbReference type="SAM" id="MobiDB-lite"/>
    </source>
</evidence>
<dbReference type="STRING" id="1392247.A0A3N4KEC5"/>
<keyword evidence="10" id="KW-1185">Reference proteome</keyword>
<keyword evidence="4 5" id="KW-0949">S-adenosyl-L-methionine</keyword>
<dbReference type="OrthoDB" id="540004at2759"/>
<dbReference type="InParanoid" id="A0A3N4KEC5"/>
<dbReference type="InterPro" id="IPR029063">
    <property type="entry name" value="SAM-dependent_MTases_sf"/>
</dbReference>
<evidence type="ECO:0000256" key="1">
    <source>
        <dbReference type="ARBA" id="ARBA00008361"/>
    </source>
</evidence>
<keyword evidence="2 6" id="KW-0489">Methyltransferase</keyword>
<accession>A0A3N4KEC5</accession>
<feature type="compositionally biased region" description="Polar residues" evidence="7">
    <location>
        <begin position="1"/>
        <end position="12"/>
    </location>
</feature>
<dbReference type="GO" id="GO:0040031">
    <property type="term" value="P:snRNA modification"/>
    <property type="evidence" value="ECO:0007669"/>
    <property type="project" value="TreeGrafter"/>
</dbReference>
<dbReference type="EC" id="2.1.1.-" evidence="6"/>
<dbReference type="InterPro" id="IPR024160">
    <property type="entry name" value="BIN3_SAM-bd_dom"/>
</dbReference>
<comment type="similarity">
    <text evidence="1 6">Belongs to the methyltransferase superfamily.</text>
</comment>
<dbReference type="AlphaFoldDB" id="A0A3N4KEC5"/>
<protein>
    <recommendedName>
        <fullName evidence="6">RNA methyltransferase</fullName>
        <ecNumber evidence="6">2.1.1.-</ecNumber>
    </recommendedName>
</protein>
<dbReference type="PANTHER" id="PTHR12315:SF0">
    <property type="entry name" value="7SK SNRNA METHYLPHOSPHATE CAPPING ENZYME"/>
    <property type="match status" value="1"/>
</dbReference>
<dbReference type="EMBL" id="ML119157">
    <property type="protein sequence ID" value="RPB08886.1"/>
    <property type="molecule type" value="Genomic_DNA"/>
</dbReference>
<dbReference type="Pfam" id="PF06859">
    <property type="entry name" value="Bin3"/>
    <property type="match status" value="1"/>
</dbReference>
<dbReference type="GO" id="GO:0017069">
    <property type="term" value="F:snRNA binding"/>
    <property type="evidence" value="ECO:0007669"/>
    <property type="project" value="TreeGrafter"/>
</dbReference>
<keyword evidence="3 6" id="KW-0808">Transferase</keyword>
<dbReference type="GO" id="GO:0008171">
    <property type="term" value="F:O-methyltransferase activity"/>
    <property type="evidence" value="ECO:0007669"/>
    <property type="project" value="UniProtKB-UniRule"/>
</dbReference>
<dbReference type="Gene3D" id="3.40.50.150">
    <property type="entry name" value="Vaccinia Virus protein VP39"/>
    <property type="match status" value="1"/>
</dbReference>
<dbReference type="PROSITE" id="PS51515">
    <property type="entry name" value="BIN3_SAM"/>
    <property type="match status" value="1"/>
</dbReference>
<evidence type="ECO:0000313" key="9">
    <source>
        <dbReference type="EMBL" id="RPB08886.1"/>
    </source>
</evidence>
<dbReference type="SUPFAM" id="SSF53335">
    <property type="entry name" value="S-adenosyl-L-methionine-dependent methyltransferases"/>
    <property type="match status" value="1"/>
</dbReference>
<proteinExistence type="inferred from homology"/>
<dbReference type="InterPro" id="IPR039772">
    <property type="entry name" value="Bin3-like"/>
</dbReference>
<gene>
    <name evidence="9" type="ORF">P167DRAFT_577737</name>
</gene>
<evidence type="ECO:0000256" key="6">
    <source>
        <dbReference type="RuleBase" id="RU367087"/>
    </source>
</evidence>
<feature type="region of interest" description="Disordered" evidence="7">
    <location>
        <begin position="1"/>
        <end position="21"/>
    </location>
</feature>
<sequence>MAQYGNYKSYQGASRHDGPNRAPHVIDYRLQALANASPDLFTGKDILDIGCNNGAIAVHLGISFSPASVTGVDIDPELVQKAISHLSLRYSRTAPVDGESAPVEPSQVERNNYFPISSVLQHGHRNYHQDLDPAKFPLNVAFRCENWATSPPLEPGFYDVILALSMVKWVHLQGLDEGLRAFFAKVYLSLRPSGYFILEPQEWESYKRAVKKNKTLEGNYKKLETRPDDFQPILEAIGFNLLQKLDTSLKRDIFIYLKN</sequence>
<dbReference type="GO" id="GO:0008173">
    <property type="term" value="F:RNA methyltransferase activity"/>
    <property type="evidence" value="ECO:0007669"/>
    <property type="project" value="UniProtKB-UniRule"/>
</dbReference>
<organism evidence="9 10">
    <name type="scientific">Morchella conica CCBAS932</name>
    <dbReference type="NCBI Taxonomy" id="1392247"/>
    <lineage>
        <taxon>Eukaryota</taxon>
        <taxon>Fungi</taxon>
        <taxon>Dikarya</taxon>
        <taxon>Ascomycota</taxon>
        <taxon>Pezizomycotina</taxon>
        <taxon>Pezizomycetes</taxon>
        <taxon>Pezizales</taxon>
        <taxon>Morchellaceae</taxon>
        <taxon>Morchella</taxon>
    </lineage>
</organism>
<dbReference type="Proteomes" id="UP000277580">
    <property type="component" value="Unassembled WGS sequence"/>
</dbReference>
<evidence type="ECO:0000256" key="5">
    <source>
        <dbReference type="PROSITE-ProRule" id="PRU00848"/>
    </source>
</evidence>
<evidence type="ECO:0000259" key="8">
    <source>
        <dbReference type="PROSITE" id="PS51515"/>
    </source>
</evidence>
<evidence type="ECO:0000313" key="10">
    <source>
        <dbReference type="Proteomes" id="UP000277580"/>
    </source>
</evidence>
<dbReference type="PANTHER" id="PTHR12315">
    <property type="entry name" value="BICOID-INTERACTING PROTEIN RELATED"/>
    <property type="match status" value="1"/>
</dbReference>
<reference evidence="9 10" key="1">
    <citation type="journal article" date="2018" name="Nat. Ecol. Evol.">
        <title>Pezizomycetes genomes reveal the molecular basis of ectomycorrhizal truffle lifestyle.</title>
        <authorList>
            <person name="Murat C."/>
            <person name="Payen T."/>
            <person name="Noel B."/>
            <person name="Kuo A."/>
            <person name="Morin E."/>
            <person name="Chen J."/>
            <person name="Kohler A."/>
            <person name="Krizsan K."/>
            <person name="Balestrini R."/>
            <person name="Da Silva C."/>
            <person name="Montanini B."/>
            <person name="Hainaut M."/>
            <person name="Levati E."/>
            <person name="Barry K.W."/>
            <person name="Belfiori B."/>
            <person name="Cichocki N."/>
            <person name="Clum A."/>
            <person name="Dockter R.B."/>
            <person name="Fauchery L."/>
            <person name="Guy J."/>
            <person name="Iotti M."/>
            <person name="Le Tacon F."/>
            <person name="Lindquist E.A."/>
            <person name="Lipzen A."/>
            <person name="Malagnac F."/>
            <person name="Mello A."/>
            <person name="Molinier V."/>
            <person name="Miyauchi S."/>
            <person name="Poulain J."/>
            <person name="Riccioni C."/>
            <person name="Rubini A."/>
            <person name="Sitrit Y."/>
            <person name="Splivallo R."/>
            <person name="Traeger S."/>
            <person name="Wang M."/>
            <person name="Zifcakova L."/>
            <person name="Wipf D."/>
            <person name="Zambonelli A."/>
            <person name="Paolocci F."/>
            <person name="Nowrousian M."/>
            <person name="Ottonello S."/>
            <person name="Baldrian P."/>
            <person name="Spatafora J.W."/>
            <person name="Henrissat B."/>
            <person name="Nagy L.G."/>
            <person name="Aury J.M."/>
            <person name="Wincker P."/>
            <person name="Grigoriev I.V."/>
            <person name="Bonfante P."/>
            <person name="Martin F.M."/>
        </authorList>
    </citation>
    <scope>NUCLEOTIDE SEQUENCE [LARGE SCALE GENOMIC DNA]</scope>
    <source>
        <strain evidence="9 10">CCBAS932</strain>
    </source>
</reference>
<evidence type="ECO:0000256" key="3">
    <source>
        <dbReference type="ARBA" id="ARBA00022679"/>
    </source>
</evidence>
<feature type="domain" description="Bin3-type SAM" evidence="8">
    <location>
        <begin position="27"/>
        <end position="259"/>
    </location>
</feature>